<keyword evidence="2" id="KW-0732">Signal</keyword>
<keyword evidence="1" id="KW-0175">Coiled coil</keyword>
<feature type="chain" id="PRO_5043646817" description="Fibrinogen C-terminal domain-containing protein" evidence="2">
    <location>
        <begin position="18"/>
        <end position="473"/>
    </location>
</feature>
<dbReference type="SMART" id="SM00186">
    <property type="entry name" value="FBG"/>
    <property type="match status" value="1"/>
</dbReference>
<dbReference type="Gene3D" id="3.90.215.10">
    <property type="entry name" value="Gamma Fibrinogen, chain A, domain 1"/>
    <property type="match status" value="1"/>
</dbReference>
<dbReference type="GO" id="GO:0072574">
    <property type="term" value="P:hepatocyte proliferation"/>
    <property type="evidence" value="ECO:0007669"/>
    <property type="project" value="Ensembl"/>
</dbReference>
<dbReference type="InterPro" id="IPR002181">
    <property type="entry name" value="Fibrinogen_a/b/g_C_dom"/>
</dbReference>
<dbReference type="PANTHER" id="PTHR19143">
    <property type="entry name" value="FIBRINOGEN/TENASCIN/ANGIOPOEITIN"/>
    <property type="match status" value="1"/>
</dbReference>
<protein>
    <recommendedName>
        <fullName evidence="3">Fibrinogen C-terminal domain-containing protein</fullName>
    </recommendedName>
</protein>
<dbReference type="InterPro" id="IPR050373">
    <property type="entry name" value="Fibrinogen_C-term_domain"/>
</dbReference>
<dbReference type="SUPFAM" id="SSF56496">
    <property type="entry name" value="Fibrinogen C-terminal domain-like"/>
    <property type="match status" value="1"/>
</dbReference>
<dbReference type="Ensembl" id="ENSATET00000029895.3">
    <property type="protein sequence ID" value="ENSATEP00000029448.3"/>
    <property type="gene ID" value="ENSATEG00000020322.3"/>
</dbReference>
<reference evidence="4" key="3">
    <citation type="submission" date="2025-09" db="UniProtKB">
        <authorList>
            <consortium name="Ensembl"/>
        </authorList>
    </citation>
    <scope>IDENTIFICATION</scope>
</reference>
<dbReference type="GO" id="GO:0055091">
    <property type="term" value="P:phospholipid homeostasis"/>
    <property type="evidence" value="ECO:0007669"/>
    <property type="project" value="TreeGrafter"/>
</dbReference>
<dbReference type="GO" id="GO:0070328">
    <property type="term" value="P:triglyceride homeostasis"/>
    <property type="evidence" value="ECO:0007669"/>
    <property type="project" value="TreeGrafter"/>
</dbReference>
<gene>
    <name evidence="4" type="primary">ANGPTL3</name>
</gene>
<reference evidence="4" key="2">
    <citation type="submission" date="2025-08" db="UniProtKB">
        <authorList>
            <consortium name="Ensembl"/>
        </authorList>
    </citation>
    <scope>IDENTIFICATION</scope>
</reference>
<dbReference type="AlphaFoldDB" id="A0A3Q1JFP7"/>
<dbReference type="InterPro" id="IPR036056">
    <property type="entry name" value="Fibrinogen-like_C"/>
</dbReference>
<evidence type="ECO:0000256" key="2">
    <source>
        <dbReference type="SAM" id="SignalP"/>
    </source>
</evidence>
<reference evidence="4" key="1">
    <citation type="submission" date="2021-04" db="EMBL/GenBank/DDBJ databases">
        <authorList>
            <consortium name="Wellcome Sanger Institute Data Sharing"/>
        </authorList>
    </citation>
    <scope>NUCLEOTIDE SEQUENCE [LARGE SCALE GENOMIC DNA]</scope>
</reference>
<sequence>MIKLFCLLLLLANSSAAVPLEAVGREEQPTQASQAFITEPSPTEAKSRFALLDDVRLLANGLLQLGQSLREFVHKTKAQINDIFQKLNIFDRSFYQLSVVTSEIKEEEEELKKTTNFLKTNNEEIKNLSLEINSKINSIMQERVQLQSKVGSLEETLKGLSQSMAPTDQHSEIMTLKEVIESQEKTIANLLKAVREQHDQLDHQKIKIKNLEEKLSFDSFQDTVNKAIDPDLEAPDMFEYLTGNSTGLNTNDLPVDCSELFNKGEANTGIYVIKPNDSEPFNVYCEMGSDTGLTVIQHRVDGSVDFEQTWDKYEKGFGDLEKDFWLGLKKIYSIAHQGVYILRIDLEDWKAEKHSVEYRFSLEGPSKDYTLHVSHFFGDLHDALTSSNGMRFSTKDRHDNNHQNPNCTRNYTGGWWFNGCGENNLNGRYLWLRAKGRSVRRKGIHWKSGTGPSNSLKMTKIAIRPASSAESFN</sequence>
<dbReference type="PANTHER" id="PTHR19143:SF222">
    <property type="entry name" value="ANGIOPOIETIN-RELATED PROTEIN 3"/>
    <property type="match status" value="1"/>
</dbReference>
<dbReference type="GeneID" id="113152513"/>
<dbReference type="RefSeq" id="XP_026201580.1">
    <property type="nucleotide sequence ID" value="XM_026345795.1"/>
</dbReference>
<dbReference type="GO" id="GO:0005615">
    <property type="term" value="C:extracellular space"/>
    <property type="evidence" value="ECO:0007669"/>
    <property type="project" value="TreeGrafter"/>
</dbReference>
<dbReference type="InterPro" id="IPR014716">
    <property type="entry name" value="Fibrinogen_a/b/g_C_1"/>
</dbReference>
<evidence type="ECO:0000313" key="5">
    <source>
        <dbReference type="Proteomes" id="UP000265040"/>
    </source>
</evidence>
<accession>A0A3Q1JFP7</accession>
<dbReference type="STRING" id="64144.ENSATEP00000029448"/>
<dbReference type="Pfam" id="PF00147">
    <property type="entry name" value="Fibrinogen_C"/>
    <property type="match status" value="1"/>
</dbReference>
<proteinExistence type="predicted"/>
<evidence type="ECO:0000313" key="4">
    <source>
        <dbReference type="Ensembl" id="ENSATEP00000029448.3"/>
    </source>
</evidence>
<evidence type="ECO:0000256" key="1">
    <source>
        <dbReference type="SAM" id="Coils"/>
    </source>
</evidence>
<organism evidence="4 5">
    <name type="scientific">Anabas testudineus</name>
    <name type="common">Climbing perch</name>
    <name type="synonym">Anthias testudineus</name>
    <dbReference type="NCBI Taxonomy" id="64144"/>
    <lineage>
        <taxon>Eukaryota</taxon>
        <taxon>Metazoa</taxon>
        <taxon>Chordata</taxon>
        <taxon>Craniata</taxon>
        <taxon>Vertebrata</taxon>
        <taxon>Euteleostomi</taxon>
        <taxon>Actinopterygii</taxon>
        <taxon>Neopterygii</taxon>
        <taxon>Teleostei</taxon>
        <taxon>Neoteleostei</taxon>
        <taxon>Acanthomorphata</taxon>
        <taxon>Anabantaria</taxon>
        <taxon>Anabantiformes</taxon>
        <taxon>Anabantoidei</taxon>
        <taxon>Anabantidae</taxon>
        <taxon>Anabas</taxon>
    </lineage>
</organism>
<feature type="coiled-coil region" evidence="1">
    <location>
        <begin position="104"/>
        <end position="214"/>
    </location>
</feature>
<dbReference type="Proteomes" id="UP000265040">
    <property type="component" value="Chromosome 4"/>
</dbReference>
<dbReference type="InParanoid" id="A0A3Q1JFP7"/>
<evidence type="ECO:0000259" key="3">
    <source>
        <dbReference type="SMART" id="SM00186"/>
    </source>
</evidence>
<feature type="domain" description="Fibrinogen C-terminal" evidence="3">
    <location>
        <begin position="252"/>
        <end position="466"/>
    </location>
</feature>
<dbReference type="Gene3D" id="1.10.287.1490">
    <property type="match status" value="1"/>
</dbReference>
<dbReference type="GO" id="GO:0042632">
    <property type="term" value="P:cholesterol homeostasis"/>
    <property type="evidence" value="ECO:0007669"/>
    <property type="project" value="TreeGrafter"/>
</dbReference>
<feature type="signal peptide" evidence="2">
    <location>
        <begin position="1"/>
        <end position="17"/>
    </location>
</feature>
<keyword evidence="5" id="KW-1185">Reference proteome</keyword>
<dbReference type="CDD" id="cd00087">
    <property type="entry name" value="FReD"/>
    <property type="match status" value="1"/>
</dbReference>
<dbReference type="GeneTree" id="ENSGT00940000156746"/>
<name>A0A3Q1JFP7_ANATE</name>
<dbReference type="GO" id="GO:0009395">
    <property type="term" value="P:phospholipid catabolic process"/>
    <property type="evidence" value="ECO:0007669"/>
    <property type="project" value="TreeGrafter"/>
</dbReference>